<sequence length="125" mass="13600">MRLITFASIVGLFGLGSCLPFPPINSTISSVNITQSNTTSVVHTLPLDIPGDDFDDLLSALLPSLEQYEAIVHAYNKTGLVRRSNPGLRRGHKLADEVENGLPECWQTCFKNDDGKAGNNSILEM</sequence>
<evidence type="ECO:0000313" key="2">
    <source>
        <dbReference type="EMBL" id="ROV89470.1"/>
    </source>
</evidence>
<dbReference type="AlphaFoldDB" id="A0A423VEQ3"/>
<proteinExistence type="predicted"/>
<dbReference type="OrthoDB" id="10438011at2759"/>
<evidence type="ECO:0000313" key="3">
    <source>
        <dbReference type="Proteomes" id="UP000283895"/>
    </source>
</evidence>
<accession>A0A423VEQ3</accession>
<organism evidence="2 3">
    <name type="scientific">Cytospora schulzeri</name>
    <dbReference type="NCBI Taxonomy" id="448051"/>
    <lineage>
        <taxon>Eukaryota</taxon>
        <taxon>Fungi</taxon>
        <taxon>Dikarya</taxon>
        <taxon>Ascomycota</taxon>
        <taxon>Pezizomycotina</taxon>
        <taxon>Sordariomycetes</taxon>
        <taxon>Sordariomycetidae</taxon>
        <taxon>Diaporthales</taxon>
        <taxon>Cytosporaceae</taxon>
        <taxon>Cytospora</taxon>
    </lineage>
</organism>
<keyword evidence="3" id="KW-1185">Reference proteome</keyword>
<reference evidence="2 3" key="1">
    <citation type="submission" date="2015-09" db="EMBL/GenBank/DDBJ databases">
        <title>Host preference determinants of Valsa canker pathogens revealed by comparative genomics.</title>
        <authorList>
            <person name="Yin Z."/>
            <person name="Huang L."/>
        </authorList>
    </citation>
    <scope>NUCLEOTIDE SEQUENCE [LARGE SCALE GENOMIC DNA]</scope>
    <source>
        <strain evidence="2 3">03-1</strain>
    </source>
</reference>
<keyword evidence="1" id="KW-0732">Signal</keyword>
<feature type="chain" id="PRO_5019508766" evidence="1">
    <location>
        <begin position="19"/>
        <end position="125"/>
    </location>
</feature>
<dbReference type="PROSITE" id="PS51257">
    <property type="entry name" value="PROKAR_LIPOPROTEIN"/>
    <property type="match status" value="1"/>
</dbReference>
<feature type="signal peptide" evidence="1">
    <location>
        <begin position="1"/>
        <end position="18"/>
    </location>
</feature>
<gene>
    <name evidence="2" type="ORF">VMCG_10225</name>
</gene>
<evidence type="ECO:0000256" key="1">
    <source>
        <dbReference type="SAM" id="SignalP"/>
    </source>
</evidence>
<name>A0A423VEQ3_9PEZI</name>
<comment type="caution">
    <text evidence="2">The sequence shown here is derived from an EMBL/GenBank/DDBJ whole genome shotgun (WGS) entry which is preliminary data.</text>
</comment>
<dbReference type="Proteomes" id="UP000283895">
    <property type="component" value="Unassembled WGS sequence"/>
</dbReference>
<dbReference type="EMBL" id="LKEA01000070">
    <property type="protein sequence ID" value="ROV89470.1"/>
    <property type="molecule type" value="Genomic_DNA"/>
</dbReference>
<protein>
    <submittedName>
        <fullName evidence="2">Uncharacterized protein</fullName>
    </submittedName>
</protein>